<organism evidence="2 3">
    <name type="scientific">Plantactinospora soyae</name>
    <dbReference type="NCBI Taxonomy" id="1544732"/>
    <lineage>
        <taxon>Bacteria</taxon>
        <taxon>Bacillati</taxon>
        <taxon>Actinomycetota</taxon>
        <taxon>Actinomycetes</taxon>
        <taxon>Micromonosporales</taxon>
        <taxon>Micromonosporaceae</taxon>
        <taxon>Plantactinospora</taxon>
    </lineage>
</organism>
<proteinExistence type="predicted"/>
<evidence type="ECO:0000256" key="1">
    <source>
        <dbReference type="SAM" id="SignalP"/>
    </source>
</evidence>
<comment type="caution">
    <text evidence="2">The sequence shown here is derived from an EMBL/GenBank/DDBJ whole genome shotgun (WGS) entry which is preliminary data.</text>
</comment>
<accession>A0A927QVS8</accession>
<protein>
    <recommendedName>
        <fullName evidence="4">VCBS repeat-containing protein</fullName>
    </recommendedName>
</protein>
<dbReference type="EMBL" id="JADBEB010000001">
    <property type="protein sequence ID" value="MBE1484742.1"/>
    <property type="molecule type" value="Genomic_DNA"/>
</dbReference>
<name>A0A927QVS8_9ACTN</name>
<reference evidence="2" key="1">
    <citation type="submission" date="2020-10" db="EMBL/GenBank/DDBJ databases">
        <title>Sequencing the genomes of 1000 actinobacteria strains.</title>
        <authorList>
            <person name="Klenk H.-P."/>
        </authorList>
    </citation>
    <scope>NUCLEOTIDE SEQUENCE</scope>
    <source>
        <strain evidence="2">DSM 46832</strain>
    </source>
</reference>
<evidence type="ECO:0000313" key="3">
    <source>
        <dbReference type="Proteomes" id="UP000649753"/>
    </source>
</evidence>
<dbReference type="Proteomes" id="UP000649753">
    <property type="component" value="Unassembled WGS sequence"/>
</dbReference>
<dbReference type="AlphaFoldDB" id="A0A927QVS8"/>
<dbReference type="Gene3D" id="2.60.40.3440">
    <property type="match status" value="1"/>
</dbReference>
<feature type="signal peptide" evidence="1">
    <location>
        <begin position="1"/>
        <end position="22"/>
    </location>
</feature>
<gene>
    <name evidence="2" type="ORF">H4W31_000380</name>
</gene>
<evidence type="ECO:0008006" key="4">
    <source>
        <dbReference type="Google" id="ProtNLM"/>
    </source>
</evidence>
<dbReference type="InterPro" id="IPR028994">
    <property type="entry name" value="Integrin_alpha_N"/>
</dbReference>
<keyword evidence="3" id="KW-1185">Reference proteome</keyword>
<dbReference type="SUPFAM" id="SSF69318">
    <property type="entry name" value="Integrin alpha N-terminal domain"/>
    <property type="match status" value="1"/>
</dbReference>
<dbReference type="RefSeq" id="WP_192765055.1">
    <property type="nucleotide sequence ID" value="NZ_JADBEB010000001.1"/>
</dbReference>
<dbReference type="Pfam" id="PF17963">
    <property type="entry name" value="Big_9"/>
    <property type="match status" value="1"/>
</dbReference>
<feature type="chain" id="PRO_5039610058" description="VCBS repeat-containing protein" evidence="1">
    <location>
        <begin position="23"/>
        <end position="372"/>
    </location>
</feature>
<sequence>MWNKRCAAAVVLITMASVGAVAPGAQAGYRGDSLYGDYNADGFLDTAVLGVVEPNLCSTIVTFGAAPGVFVPPIAYTYPKPGGGTVFTDCPDIGVAINLDADPNDELWVGWTPGPPPPATFSQVVLQPPTFTPAATYISQIVQPSFIDKGRFSAGGRYSPYLVGTGGVQNFTTLDGVTWRPGPIDYCSEDAPTVQLADWTRNGTDGTLVAYTRGCDDNSNGVVRIREDGSIQQLEIDLTGRTTWTARVVNANADRFPDVRTTNQLTGAVSTFINDATNAPGLLIRAPKANTDSVQLAVSRAIAIDVLANDFATRDARVVVTVQPRYGTTQVLSDRRVVYRPNPTHGRTDRFTYQLVDEGRRSSANVTIRFPA</sequence>
<evidence type="ECO:0000313" key="2">
    <source>
        <dbReference type="EMBL" id="MBE1484742.1"/>
    </source>
</evidence>
<keyword evidence="1" id="KW-0732">Signal</keyword>